<evidence type="ECO:0000259" key="1">
    <source>
        <dbReference type="SMART" id="SM01043"/>
    </source>
</evidence>
<dbReference type="SMART" id="SM01043">
    <property type="entry name" value="BTAD"/>
    <property type="match status" value="1"/>
</dbReference>
<dbReference type="AlphaFoldDB" id="A0A2T8FC24"/>
<dbReference type="OrthoDB" id="118790at2"/>
<dbReference type="Proteomes" id="UP000246018">
    <property type="component" value="Unassembled WGS sequence"/>
</dbReference>
<evidence type="ECO:0000313" key="3">
    <source>
        <dbReference type="Proteomes" id="UP000246018"/>
    </source>
</evidence>
<dbReference type="InterPro" id="IPR005158">
    <property type="entry name" value="BTAD"/>
</dbReference>
<comment type="caution">
    <text evidence="2">The sequence shown here is derived from an EMBL/GenBank/DDBJ whole genome shotgun (WGS) entry which is preliminary data.</text>
</comment>
<keyword evidence="3" id="KW-1185">Reference proteome</keyword>
<dbReference type="Gene3D" id="1.10.10.10">
    <property type="entry name" value="Winged helix-like DNA-binding domain superfamily/Winged helix DNA-binding domain"/>
    <property type="match status" value="1"/>
</dbReference>
<gene>
    <name evidence="2" type="ORF">DDE18_08105</name>
</gene>
<dbReference type="Pfam" id="PF03704">
    <property type="entry name" value="BTAD"/>
    <property type="match status" value="1"/>
</dbReference>
<reference evidence="2 3" key="1">
    <citation type="submission" date="2018-04" db="EMBL/GenBank/DDBJ databases">
        <title>Genome of Nocardioides gansuensis WSJ-1.</title>
        <authorList>
            <person name="Wu S."/>
            <person name="Wang G."/>
        </authorList>
    </citation>
    <scope>NUCLEOTIDE SEQUENCE [LARGE SCALE GENOMIC DNA]</scope>
    <source>
        <strain evidence="2 3">WSJ-1</strain>
    </source>
</reference>
<dbReference type="Gene3D" id="1.25.40.10">
    <property type="entry name" value="Tetratricopeptide repeat domain"/>
    <property type="match status" value="2"/>
</dbReference>
<dbReference type="RefSeq" id="WP_116571732.1">
    <property type="nucleotide sequence ID" value="NZ_QDGZ01000003.1"/>
</dbReference>
<dbReference type="InterPro" id="IPR011990">
    <property type="entry name" value="TPR-like_helical_dom_sf"/>
</dbReference>
<feature type="domain" description="Bacterial transcriptional activator" evidence="1">
    <location>
        <begin position="96"/>
        <end position="224"/>
    </location>
</feature>
<name>A0A2T8FC24_9ACTN</name>
<dbReference type="SUPFAM" id="SSF48452">
    <property type="entry name" value="TPR-like"/>
    <property type="match status" value="2"/>
</dbReference>
<dbReference type="InterPro" id="IPR051677">
    <property type="entry name" value="AfsR-DnrI-RedD_regulator"/>
</dbReference>
<dbReference type="PANTHER" id="PTHR35807">
    <property type="entry name" value="TRANSCRIPTIONAL REGULATOR REDD-RELATED"/>
    <property type="match status" value="1"/>
</dbReference>
<evidence type="ECO:0000313" key="2">
    <source>
        <dbReference type="EMBL" id="PVG83252.1"/>
    </source>
</evidence>
<protein>
    <submittedName>
        <fullName evidence="2">SARP family transcriptional regulator</fullName>
    </submittedName>
</protein>
<dbReference type="EMBL" id="QDGZ01000003">
    <property type="protein sequence ID" value="PVG83252.1"/>
    <property type="molecule type" value="Genomic_DNA"/>
</dbReference>
<dbReference type="InterPro" id="IPR036388">
    <property type="entry name" value="WH-like_DNA-bd_sf"/>
</dbReference>
<organism evidence="2 3">
    <name type="scientific">Nocardioides gansuensis</name>
    <dbReference type="NCBI Taxonomy" id="2138300"/>
    <lineage>
        <taxon>Bacteria</taxon>
        <taxon>Bacillati</taxon>
        <taxon>Actinomycetota</taxon>
        <taxon>Actinomycetes</taxon>
        <taxon>Propionibacteriales</taxon>
        <taxon>Nocardioidaceae</taxon>
        <taxon>Nocardioides</taxon>
    </lineage>
</organism>
<sequence length="604" mass="64023">MADLRIQLLGPHPLVSRDGGTKPPPRGRKAWALLAYLTLTRAAPTRQWLAELLFSDAADPLNALSWNLSQLRSLLGPDATLGGDPVVLTLAPGSFVDAQALTASSWRHAMDLPGLGCDLLQDMPLGACPGFEAWLLAERRRLAAAAEDVLREAARARLAAGDGVRTVDLAGRLVAANPLDEDAQELLIRGYLAAGDRLAAEQQRDACVALFRRELGAVPGIAVLHAADGPAVQRRALSDRAPSRASTVARLEAGVSSAQAGASDTAIRLLRQAVDEAESVGDPALRIRARAALGSALVHAVRGRDGEGAQVLLEAIALADLTGTPGAAAQARRDLGYVELLRGRYDRARRWLDDARELSGGDGVERAWTCALTGVVDTDLGRHERALAGFAEALELARAHRDAQVEVWALTFAGRVRLLRRDLAGARASLTAAIDSARSVGWTAFVPLPESLLAEVDLLEGDLHAASGAFEHAHAMAVQLDDPCWEGMAGRGLGLVAAARGDISEGMDRLADARTRCVRVPDAYLWIEGYCLDALCGLAVAHDPRQASQHIDDLEALAARTGMRELVARAYAHRGRLGDQAAAEAAQVLAAEVDNPALTLPRSR</sequence>
<accession>A0A2T8FC24</accession>
<proteinExistence type="predicted"/>